<reference evidence="2 3" key="1">
    <citation type="journal article" date="2013" name="BMC Genomics">
        <title>Reconstruction of the lipid metabolism for the microalga Monoraphidium neglectum from its genome sequence reveals characteristics suitable for biofuel production.</title>
        <authorList>
            <person name="Bogen C."/>
            <person name="Al-Dilaimi A."/>
            <person name="Albersmeier A."/>
            <person name="Wichmann J."/>
            <person name="Grundmann M."/>
            <person name="Rupp O."/>
            <person name="Lauersen K.J."/>
            <person name="Blifernez-Klassen O."/>
            <person name="Kalinowski J."/>
            <person name="Goesmann A."/>
            <person name="Mussgnug J.H."/>
            <person name="Kruse O."/>
        </authorList>
    </citation>
    <scope>NUCLEOTIDE SEQUENCE [LARGE SCALE GENOMIC DNA]</scope>
    <source>
        <strain evidence="2 3">SAG 48.87</strain>
    </source>
</reference>
<protein>
    <submittedName>
        <fullName evidence="2">DNA polymerase alpha subunit A</fullName>
        <ecNumber evidence="2">2.7.7.7</ecNumber>
    </submittedName>
</protein>
<dbReference type="Pfam" id="PF03104">
    <property type="entry name" value="DNA_pol_B_exo1"/>
    <property type="match status" value="1"/>
</dbReference>
<dbReference type="GO" id="GO:0005658">
    <property type="term" value="C:alpha DNA polymerase:primase complex"/>
    <property type="evidence" value="ECO:0007669"/>
    <property type="project" value="TreeGrafter"/>
</dbReference>
<name>A0A0D2J2M7_9CHLO</name>
<evidence type="ECO:0000259" key="1">
    <source>
        <dbReference type="Pfam" id="PF03104"/>
    </source>
</evidence>
<dbReference type="STRING" id="145388.A0A0D2J2M7"/>
<dbReference type="GO" id="GO:1902975">
    <property type="term" value="P:mitotic DNA replication initiation"/>
    <property type="evidence" value="ECO:0007669"/>
    <property type="project" value="TreeGrafter"/>
</dbReference>
<dbReference type="Gene3D" id="3.30.70.2820">
    <property type="match status" value="1"/>
</dbReference>
<dbReference type="GeneID" id="25731249"/>
<dbReference type="SUPFAM" id="SSF53098">
    <property type="entry name" value="Ribonuclease H-like"/>
    <property type="match status" value="1"/>
</dbReference>
<dbReference type="InterPro" id="IPR036397">
    <property type="entry name" value="RNaseH_sf"/>
</dbReference>
<dbReference type="PANTHER" id="PTHR45861">
    <property type="entry name" value="DNA POLYMERASE ALPHA CATALYTIC SUBUNIT"/>
    <property type="match status" value="1"/>
</dbReference>
<dbReference type="Gene3D" id="2.40.50.730">
    <property type="match status" value="1"/>
</dbReference>
<dbReference type="GO" id="GO:0003682">
    <property type="term" value="F:chromatin binding"/>
    <property type="evidence" value="ECO:0007669"/>
    <property type="project" value="TreeGrafter"/>
</dbReference>
<dbReference type="GO" id="GO:0006272">
    <property type="term" value="P:leading strand elongation"/>
    <property type="evidence" value="ECO:0007669"/>
    <property type="project" value="TreeGrafter"/>
</dbReference>
<dbReference type="RefSeq" id="XP_013893227.1">
    <property type="nucleotide sequence ID" value="XM_014037773.1"/>
</dbReference>
<dbReference type="PANTHER" id="PTHR45861:SF1">
    <property type="entry name" value="DNA POLYMERASE ALPHA CATALYTIC SUBUNIT"/>
    <property type="match status" value="1"/>
</dbReference>
<dbReference type="GO" id="GO:0003688">
    <property type="term" value="F:DNA replication origin binding"/>
    <property type="evidence" value="ECO:0007669"/>
    <property type="project" value="TreeGrafter"/>
</dbReference>
<dbReference type="EMBL" id="KK104246">
    <property type="protein sequence ID" value="KIY94207.1"/>
    <property type="molecule type" value="Genomic_DNA"/>
</dbReference>
<dbReference type="KEGG" id="mng:MNEG_13755"/>
<dbReference type="InterPro" id="IPR006133">
    <property type="entry name" value="DNA-dir_DNA_pol_B_exonuc"/>
</dbReference>
<proteinExistence type="predicted"/>
<dbReference type="OrthoDB" id="6755010at2759"/>
<organism evidence="2 3">
    <name type="scientific">Monoraphidium neglectum</name>
    <dbReference type="NCBI Taxonomy" id="145388"/>
    <lineage>
        <taxon>Eukaryota</taxon>
        <taxon>Viridiplantae</taxon>
        <taxon>Chlorophyta</taxon>
        <taxon>core chlorophytes</taxon>
        <taxon>Chlorophyceae</taxon>
        <taxon>CS clade</taxon>
        <taxon>Sphaeropleales</taxon>
        <taxon>Selenastraceae</taxon>
        <taxon>Monoraphidium</taxon>
    </lineage>
</organism>
<dbReference type="Gene3D" id="3.30.420.10">
    <property type="entry name" value="Ribonuclease H-like superfamily/Ribonuclease H"/>
    <property type="match status" value="1"/>
</dbReference>
<keyword evidence="2" id="KW-0548">Nucleotidyltransferase</keyword>
<feature type="domain" description="DNA-directed DNA polymerase family B exonuclease" evidence="1">
    <location>
        <begin position="181"/>
        <end position="409"/>
    </location>
</feature>
<keyword evidence="3" id="KW-1185">Reference proteome</keyword>
<dbReference type="Proteomes" id="UP000054498">
    <property type="component" value="Unassembled WGS sequence"/>
</dbReference>
<keyword evidence="2" id="KW-0808">Transferase</keyword>
<evidence type="ECO:0000313" key="2">
    <source>
        <dbReference type="EMBL" id="KIY94207.1"/>
    </source>
</evidence>
<dbReference type="GO" id="GO:0003697">
    <property type="term" value="F:single-stranded DNA binding"/>
    <property type="evidence" value="ECO:0007669"/>
    <property type="project" value="TreeGrafter"/>
</dbReference>
<sequence>MPFYLIDAFENPDRPDVLYLFGKAWYRGKWSSCCTLVPNMHRSLLVVPAPHVFADPSGELAALEAAAKDAAAAAAAAPASAGAGAAEEGGGEGGELQAAAQAARLELLKALHARAADLKAELRALLLRQGVRSMRVVPVRRNYAFEDPSVPHGEQWVLKVRYPAAEPTLMTTLKGEHFRAVFNTRQSLLEALVLKRRVMGPGWVLLQAPRIKEGSAMVSWCKLEVELSGPKALLAGKHAGAAELRARRPPPPLTAAALNLRLHTNPQTQQPEILAASVVHLAGVSPDSPMPREEWSSPQLLRNFTVVRKLDGHPWPPGYEASVAADNASPRGRLNGGSMVVPQPNERALLGCLLAKLQALDADVLVGHNISAFDLSVLLHRLQALKVPLWSRVGRLRRNTFPKLTGGGHIFGGGASAGLLTCLAGRLLCDTYLS</sequence>
<evidence type="ECO:0000313" key="3">
    <source>
        <dbReference type="Proteomes" id="UP000054498"/>
    </source>
</evidence>
<dbReference type="GO" id="GO:0006273">
    <property type="term" value="P:lagging strand elongation"/>
    <property type="evidence" value="ECO:0007669"/>
    <property type="project" value="TreeGrafter"/>
</dbReference>
<accession>A0A0D2J2M7</accession>
<dbReference type="GO" id="GO:0003887">
    <property type="term" value="F:DNA-directed DNA polymerase activity"/>
    <property type="evidence" value="ECO:0007669"/>
    <property type="project" value="UniProtKB-EC"/>
</dbReference>
<gene>
    <name evidence="2" type="ORF">MNEG_13755</name>
</gene>
<dbReference type="EC" id="2.7.7.7" evidence="2"/>
<feature type="non-terminal residue" evidence="2">
    <location>
        <position position="434"/>
    </location>
</feature>
<dbReference type="AlphaFoldDB" id="A0A0D2J2M7"/>
<dbReference type="InterPro" id="IPR012337">
    <property type="entry name" value="RNaseH-like_sf"/>
</dbReference>
<dbReference type="CDD" id="cd05776">
    <property type="entry name" value="DNA_polB_alpha_exo"/>
    <property type="match status" value="1"/>
</dbReference>